<accession>A0AA35XFY3</accession>
<protein>
    <submittedName>
        <fullName evidence="2">Uncharacterized protein</fullName>
    </submittedName>
</protein>
<feature type="compositionally biased region" description="Polar residues" evidence="1">
    <location>
        <begin position="104"/>
        <end position="114"/>
    </location>
</feature>
<comment type="caution">
    <text evidence="2">The sequence shown here is derived from an EMBL/GenBank/DDBJ whole genome shotgun (WGS) entry which is preliminary data.</text>
</comment>
<evidence type="ECO:0000313" key="2">
    <source>
        <dbReference type="EMBL" id="CAI8050951.1"/>
    </source>
</evidence>
<feature type="region of interest" description="Disordered" evidence="1">
    <location>
        <begin position="383"/>
        <end position="412"/>
    </location>
</feature>
<evidence type="ECO:0000256" key="1">
    <source>
        <dbReference type="SAM" id="MobiDB-lite"/>
    </source>
</evidence>
<feature type="region of interest" description="Disordered" evidence="1">
    <location>
        <begin position="164"/>
        <end position="192"/>
    </location>
</feature>
<dbReference type="EMBL" id="CASHTH010003888">
    <property type="protein sequence ID" value="CAI8050951.1"/>
    <property type="molecule type" value="Genomic_DNA"/>
</dbReference>
<dbReference type="Proteomes" id="UP001174909">
    <property type="component" value="Unassembled WGS sequence"/>
</dbReference>
<organism evidence="2 3">
    <name type="scientific">Geodia barretti</name>
    <name type="common">Barrett's horny sponge</name>
    <dbReference type="NCBI Taxonomy" id="519541"/>
    <lineage>
        <taxon>Eukaryota</taxon>
        <taxon>Metazoa</taxon>
        <taxon>Porifera</taxon>
        <taxon>Demospongiae</taxon>
        <taxon>Heteroscleromorpha</taxon>
        <taxon>Tetractinellida</taxon>
        <taxon>Astrophorina</taxon>
        <taxon>Geodiidae</taxon>
        <taxon>Geodia</taxon>
    </lineage>
</organism>
<sequence>MPVCAFSEDQKNEIQRKGGDIHTPQNPPGVQRKKKTPHPHKDTEKQGHEKVLPLVQLKVSVQTDSGKALHKEAVATKDRTEDKIDDDKAALPTNNETKEDKSSPDANATTTGNQPEDELAPHPAYNDAKTSNSGLGNPIKSFISFAGEPESGFVKENLIPKEYSCNSPTESGAQTEDNGAQPHTEPLLADESVSQHKISAPIQAQESEYNETGTNLPISTTADIYQWYYEDNSVEISYPLVESAKHNNSAVVTHDLLQWNWHPPPTSILVFPLSRTRERRNSSSSNESQEGRGDDSASKEEECRNGDGTGDHWSESVEESSFDIHGMPVTGQRHSQESSEVVEEVIEVNDEDESTPSLALLHLDSVVTHNNTTATICIPTQEETEQMTPDESRGLDEGPYSRMPSFAEPETVESNVTPDFEIMAPMEESPFLPRLYEELRENGIRPIFCRDGLPQVQAIPLEQYLEHAFQNGNFLFAVEVLHHLINCMRICSLWETPFSLHAEDVYVDIGTQQLVINATTCIAAHSQDAGPDCMEASVGRLRVMLHRLLFILQDNNPITNEQITLGIGLVRNMTEICWISNVEDIIHRLLAEVQQYM</sequence>
<gene>
    <name evidence="2" type="ORF">GBAR_LOCUS27945</name>
</gene>
<feature type="region of interest" description="Disordered" evidence="1">
    <location>
        <begin position="1"/>
        <end position="133"/>
    </location>
</feature>
<feature type="compositionally biased region" description="Polar residues" evidence="1">
    <location>
        <begin position="164"/>
        <end position="178"/>
    </location>
</feature>
<dbReference type="AlphaFoldDB" id="A0AA35XFY3"/>
<name>A0AA35XFY3_GEOBA</name>
<feature type="compositionally biased region" description="Basic and acidic residues" evidence="1">
    <location>
        <begin position="289"/>
        <end position="315"/>
    </location>
</feature>
<reference evidence="2" key="1">
    <citation type="submission" date="2023-03" db="EMBL/GenBank/DDBJ databases">
        <authorList>
            <person name="Steffen K."/>
            <person name="Cardenas P."/>
        </authorList>
    </citation>
    <scope>NUCLEOTIDE SEQUENCE</scope>
</reference>
<feature type="compositionally biased region" description="Basic and acidic residues" evidence="1">
    <location>
        <begin position="39"/>
        <end position="51"/>
    </location>
</feature>
<feature type="compositionally biased region" description="Basic and acidic residues" evidence="1">
    <location>
        <begin position="67"/>
        <end position="89"/>
    </location>
</feature>
<feature type="region of interest" description="Disordered" evidence="1">
    <location>
        <begin position="272"/>
        <end position="319"/>
    </location>
</feature>
<keyword evidence="3" id="KW-1185">Reference proteome</keyword>
<proteinExistence type="predicted"/>
<feature type="compositionally biased region" description="Basic and acidic residues" evidence="1">
    <location>
        <begin position="8"/>
        <end position="20"/>
    </location>
</feature>
<evidence type="ECO:0000313" key="3">
    <source>
        <dbReference type="Proteomes" id="UP001174909"/>
    </source>
</evidence>